<dbReference type="PROSITE" id="PS50043">
    <property type="entry name" value="HTH_LUXR_2"/>
    <property type="match status" value="1"/>
</dbReference>
<keyword evidence="3" id="KW-0804">Transcription</keyword>
<dbReference type="OrthoDB" id="9808843at2"/>
<feature type="modified residue" description="4-aspartylphosphate" evidence="4">
    <location>
        <position position="52"/>
    </location>
</feature>
<dbReference type="PANTHER" id="PTHR43214:SF24">
    <property type="entry name" value="TRANSCRIPTIONAL REGULATORY PROTEIN NARL-RELATED"/>
    <property type="match status" value="1"/>
</dbReference>
<evidence type="ECO:0000256" key="4">
    <source>
        <dbReference type="PROSITE-ProRule" id="PRU00169"/>
    </source>
</evidence>
<dbReference type="InterPro" id="IPR016032">
    <property type="entry name" value="Sig_transdc_resp-reg_C-effctor"/>
</dbReference>
<name>A0A4R5U3N4_9MICC</name>
<dbReference type="GO" id="GO:0003677">
    <property type="term" value="F:DNA binding"/>
    <property type="evidence" value="ECO:0007669"/>
    <property type="project" value="UniProtKB-KW"/>
</dbReference>
<dbReference type="GO" id="GO:0006355">
    <property type="term" value="P:regulation of DNA-templated transcription"/>
    <property type="evidence" value="ECO:0007669"/>
    <property type="project" value="InterPro"/>
</dbReference>
<feature type="domain" description="HTH luxR-type" evidence="5">
    <location>
        <begin position="144"/>
        <end position="209"/>
    </location>
</feature>
<organism evidence="7 8">
    <name type="scientific">Arthrobacter crusticola</name>
    <dbReference type="NCBI Taxonomy" id="2547960"/>
    <lineage>
        <taxon>Bacteria</taxon>
        <taxon>Bacillati</taxon>
        <taxon>Actinomycetota</taxon>
        <taxon>Actinomycetes</taxon>
        <taxon>Micrococcales</taxon>
        <taxon>Micrococcaceae</taxon>
        <taxon>Arthrobacter</taxon>
    </lineage>
</organism>
<dbReference type="CDD" id="cd06170">
    <property type="entry name" value="LuxR_C_like"/>
    <property type="match status" value="1"/>
</dbReference>
<keyword evidence="2" id="KW-0238">DNA-binding</keyword>
<evidence type="ECO:0000259" key="6">
    <source>
        <dbReference type="PROSITE" id="PS50110"/>
    </source>
</evidence>
<dbReference type="PANTHER" id="PTHR43214">
    <property type="entry name" value="TWO-COMPONENT RESPONSE REGULATOR"/>
    <property type="match status" value="1"/>
</dbReference>
<dbReference type="SMART" id="SM00448">
    <property type="entry name" value="REC"/>
    <property type="match status" value="1"/>
</dbReference>
<dbReference type="PRINTS" id="PR00038">
    <property type="entry name" value="HTHLUXR"/>
</dbReference>
<comment type="caution">
    <text evidence="7">The sequence shown here is derived from an EMBL/GenBank/DDBJ whole genome shotgun (WGS) entry which is preliminary data.</text>
</comment>
<gene>
    <name evidence="7" type="ORF">E2F48_03485</name>
</gene>
<evidence type="ECO:0000259" key="5">
    <source>
        <dbReference type="PROSITE" id="PS50043"/>
    </source>
</evidence>
<keyword evidence="4" id="KW-0597">Phosphoprotein</keyword>
<dbReference type="AlphaFoldDB" id="A0A4R5U3N4"/>
<dbReference type="Pfam" id="PF00072">
    <property type="entry name" value="Response_reg"/>
    <property type="match status" value="1"/>
</dbReference>
<feature type="domain" description="Response regulatory" evidence="6">
    <location>
        <begin position="2"/>
        <end position="122"/>
    </location>
</feature>
<evidence type="ECO:0000313" key="8">
    <source>
        <dbReference type="Proteomes" id="UP000295411"/>
    </source>
</evidence>
<dbReference type="SMART" id="SM00421">
    <property type="entry name" value="HTH_LUXR"/>
    <property type="match status" value="1"/>
</dbReference>
<dbReference type="Gene3D" id="3.40.50.2300">
    <property type="match status" value="1"/>
</dbReference>
<reference evidence="7 8" key="1">
    <citation type="submission" date="2019-03" db="EMBL/GenBank/DDBJ databases">
        <title>Arthrobacter sp. nov., an bacterium isolated from biocrust in Mu Us Desert.</title>
        <authorList>
            <person name="Lixiong L."/>
        </authorList>
    </citation>
    <scope>NUCLEOTIDE SEQUENCE [LARGE SCALE GENOMIC DNA]</scope>
    <source>
        <strain evidence="7 8">SLN-3</strain>
    </source>
</reference>
<sequence length="217" mass="23374">MRIAVGEDDVLLREGVTRVLLGAGLDVVASTGDATKLLAMTLAFRPDVVVVDVRMPPHHGDDGLRTAIEVRKRLPATGVVLLTQYCEPEFAIDLIGDRPQGVGYLLKERVGDVDDFAAAVKRVAHGGSALDPEVVTRMLRPRTVPSELADLTDRERSVLACMAEGLSNRGIARALLISEAAVEKHVTATFRKLGLAQLTDGHRRVQAVLRYLAAQGP</sequence>
<dbReference type="InterPro" id="IPR001789">
    <property type="entry name" value="Sig_transdc_resp-reg_receiver"/>
</dbReference>
<protein>
    <submittedName>
        <fullName evidence="7">Response regulator transcription factor</fullName>
    </submittedName>
</protein>
<dbReference type="InterPro" id="IPR039420">
    <property type="entry name" value="WalR-like"/>
</dbReference>
<keyword evidence="8" id="KW-1185">Reference proteome</keyword>
<dbReference type="PROSITE" id="PS50110">
    <property type="entry name" value="RESPONSE_REGULATORY"/>
    <property type="match status" value="1"/>
</dbReference>
<evidence type="ECO:0000256" key="2">
    <source>
        <dbReference type="ARBA" id="ARBA00023125"/>
    </source>
</evidence>
<accession>A0A4R5U3N4</accession>
<evidence type="ECO:0000256" key="1">
    <source>
        <dbReference type="ARBA" id="ARBA00023015"/>
    </source>
</evidence>
<dbReference type="SUPFAM" id="SSF46894">
    <property type="entry name" value="C-terminal effector domain of the bipartite response regulators"/>
    <property type="match status" value="1"/>
</dbReference>
<dbReference type="InterPro" id="IPR011006">
    <property type="entry name" value="CheY-like_superfamily"/>
</dbReference>
<keyword evidence="1" id="KW-0805">Transcription regulation</keyword>
<dbReference type="Pfam" id="PF00196">
    <property type="entry name" value="GerE"/>
    <property type="match status" value="1"/>
</dbReference>
<dbReference type="EMBL" id="SMTK01000001">
    <property type="protein sequence ID" value="TDK28315.1"/>
    <property type="molecule type" value="Genomic_DNA"/>
</dbReference>
<evidence type="ECO:0000256" key="3">
    <source>
        <dbReference type="ARBA" id="ARBA00023163"/>
    </source>
</evidence>
<dbReference type="Proteomes" id="UP000295411">
    <property type="component" value="Unassembled WGS sequence"/>
</dbReference>
<dbReference type="GO" id="GO:0000160">
    <property type="term" value="P:phosphorelay signal transduction system"/>
    <property type="evidence" value="ECO:0007669"/>
    <property type="project" value="InterPro"/>
</dbReference>
<evidence type="ECO:0000313" key="7">
    <source>
        <dbReference type="EMBL" id="TDK28315.1"/>
    </source>
</evidence>
<dbReference type="InterPro" id="IPR000792">
    <property type="entry name" value="Tscrpt_reg_LuxR_C"/>
</dbReference>
<proteinExistence type="predicted"/>
<dbReference type="SUPFAM" id="SSF52172">
    <property type="entry name" value="CheY-like"/>
    <property type="match status" value="1"/>
</dbReference>